<organism evidence="9 10">
    <name type="scientific">Mesobacillus subterraneus</name>
    <dbReference type="NCBI Taxonomy" id="285983"/>
    <lineage>
        <taxon>Bacteria</taxon>
        <taxon>Bacillati</taxon>
        <taxon>Bacillota</taxon>
        <taxon>Bacilli</taxon>
        <taxon>Bacillales</taxon>
        <taxon>Bacillaceae</taxon>
        <taxon>Mesobacillus</taxon>
    </lineage>
</organism>
<keyword evidence="9" id="KW-0969">Cilium</keyword>
<keyword evidence="3" id="KW-0813">Transport</keyword>
<evidence type="ECO:0000259" key="8">
    <source>
        <dbReference type="Pfam" id="PF02108"/>
    </source>
</evidence>
<dbReference type="OrthoDB" id="19020at2"/>
<dbReference type="AlphaFoldDB" id="A0A3R9FYG4"/>
<dbReference type="InterPro" id="IPR051472">
    <property type="entry name" value="T3SS_Stator/FliH"/>
</dbReference>
<evidence type="ECO:0000256" key="2">
    <source>
        <dbReference type="ARBA" id="ARBA00006602"/>
    </source>
</evidence>
<keyword evidence="5" id="KW-0653">Protein transport</keyword>
<evidence type="ECO:0000313" key="9">
    <source>
        <dbReference type="EMBL" id="RSD28025.1"/>
    </source>
</evidence>
<keyword evidence="9" id="KW-0282">Flagellum</keyword>
<keyword evidence="4" id="KW-1005">Bacterial flagellum biogenesis</keyword>
<evidence type="ECO:0000256" key="4">
    <source>
        <dbReference type="ARBA" id="ARBA00022795"/>
    </source>
</evidence>
<evidence type="ECO:0000256" key="7">
    <source>
        <dbReference type="NCBIfam" id="TIGR03825"/>
    </source>
</evidence>
<keyword evidence="9" id="KW-0966">Cell projection</keyword>
<dbReference type="GO" id="GO:0005829">
    <property type="term" value="C:cytosol"/>
    <property type="evidence" value="ECO:0007669"/>
    <property type="project" value="TreeGrafter"/>
</dbReference>
<dbReference type="NCBIfam" id="TIGR03825">
    <property type="entry name" value="FliH_bacil"/>
    <property type="match status" value="1"/>
</dbReference>
<dbReference type="Pfam" id="PF02108">
    <property type="entry name" value="FliH"/>
    <property type="match status" value="1"/>
</dbReference>
<name>A0A3R9FYG4_9BACI</name>
<dbReference type="EMBL" id="RSFW01000009">
    <property type="protein sequence ID" value="RSD28025.1"/>
    <property type="molecule type" value="Genomic_DNA"/>
</dbReference>
<accession>A0A3R9FYG4</accession>
<keyword evidence="6" id="KW-1006">Bacterial flagellum protein export</keyword>
<evidence type="ECO:0000256" key="5">
    <source>
        <dbReference type="ARBA" id="ARBA00022927"/>
    </source>
</evidence>
<evidence type="ECO:0000256" key="6">
    <source>
        <dbReference type="ARBA" id="ARBA00023225"/>
    </source>
</evidence>
<feature type="domain" description="Flagellar assembly protein FliH/Type III secretion system HrpE" evidence="8">
    <location>
        <begin position="132"/>
        <end position="243"/>
    </location>
</feature>
<proteinExistence type="inferred from homology"/>
<dbReference type="InterPro" id="IPR018035">
    <property type="entry name" value="Flagellar_FliH/T3SS_HrpE"/>
</dbReference>
<protein>
    <recommendedName>
        <fullName evidence="7">Flagellar assembly protein FliH</fullName>
    </recommendedName>
</protein>
<sequence>MILLSRLIKSQHSNTVAADKKVISIRLLESSVQNEGQPVFTQTEEERTRILSQAAKEAEGILSKASEEAEYARRLIFQEKEEWERQKALLAEEAKQIGFDQGYQEGKSRGYEEYRELLRFAQETVDVSKRDYQNHIEASEKVILDLGVKIAEKILGDKVTADEGFFSLVKRALKNARDYKDIQLHVHPGHYQFLLSQKEELIAIFPKEIDFYIYPDDDLPETACLIESENGRIDATVDSQLEEIKQKLFEMLESE</sequence>
<evidence type="ECO:0000313" key="10">
    <source>
        <dbReference type="Proteomes" id="UP000279911"/>
    </source>
</evidence>
<dbReference type="PANTHER" id="PTHR34982:SF1">
    <property type="entry name" value="FLAGELLAR ASSEMBLY PROTEIN FLIH"/>
    <property type="match status" value="1"/>
</dbReference>
<dbReference type="PANTHER" id="PTHR34982">
    <property type="entry name" value="YOP PROTEINS TRANSLOCATION PROTEIN L"/>
    <property type="match status" value="1"/>
</dbReference>
<reference evidence="10" key="1">
    <citation type="submission" date="2018-12" db="EMBL/GenBank/DDBJ databases">
        <title>Bacillus chawlae sp. nov., Bacillus glennii sp. nov., and Bacillus saganii sp. nov. Isolated from the Vehicle Assembly Building at Kennedy Space Center where the Viking Spacecraft were Assembled.</title>
        <authorList>
            <person name="Seuylemezian A."/>
            <person name="Vaishampayan P."/>
        </authorList>
    </citation>
    <scope>NUCLEOTIDE SEQUENCE [LARGE SCALE GENOMIC DNA]</scope>
    <source>
        <strain evidence="10">DSM 13966</strain>
    </source>
</reference>
<dbReference type="RefSeq" id="WP_125479119.1">
    <property type="nucleotide sequence ID" value="NZ_RSFW01000009.1"/>
</dbReference>
<dbReference type="GO" id="GO:0015031">
    <property type="term" value="P:protein transport"/>
    <property type="evidence" value="ECO:0007669"/>
    <property type="project" value="UniProtKB-KW"/>
</dbReference>
<comment type="function">
    <text evidence="1">Needed for flagellar regrowth and assembly.</text>
</comment>
<comment type="caution">
    <text evidence="9">The sequence shown here is derived from an EMBL/GenBank/DDBJ whole genome shotgun (WGS) entry which is preliminary data.</text>
</comment>
<dbReference type="InterPro" id="IPR022524">
    <property type="entry name" value="FliH_Bacilli"/>
</dbReference>
<evidence type="ECO:0000256" key="1">
    <source>
        <dbReference type="ARBA" id="ARBA00003041"/>
    </source>
</evidence>
<gene>
    <name evidence="9" type="primary">fliH</name>
    <name evidence="9" type="ORF">EJA10_06055</name>
</gene>
<dbReference type="GO" id="GO:0044781">
    <property type="term" value="P:bacterial-type flagellum organization"/>
    <property type="evidence" value="ECO:0007669"/>
    <property type="project" value="UniProtKB-KW"/>
</dbReference>
<evidence type="ECO:0000256" key="3">
    <source>
        <dbReference type="ARBA" id="ARBA00022448"/>
    </source>
</evidence>
<comment type="similarity">
    <text evidence="2">Belongs to the FliH family.</text>
</comment>
<dbReference type="Proteomes" id="UP000279911">
    <property type="component" value="Unassembled WGS sequence"/>
</dbReference>